<proteinExistence type="predicted"/>
<organism evidence="2 3">
    <name type="scientific">Paenibacillus terrae</name>
    <dbReference type="NCBI Taxonomy" id="159743"/>
    <lineage>
        <taxon>Bacteria</taxon>
        <taxon>Bacillati</taxon>
        <taxon>Bacillota</taxon>
        <taxon>Bacilli</taxon>
        <taxon>Bacillales</taxon>
        <taxon>Paenibacillaceae</taxon>
        <taxon>Paenibacillus</taxon>
    </lineage>
</organism>
<reference evidence="2 3" key="1">
    <citation type="submission" date="2018-01" db="EMBL/GenBank/DDBJ databases">
        <title>Bacillales members from the olive rhizosphere are effective biological control agents against Verticillium dahliae.</title>
        <authorList>
            <person name="Gomez-Lama C."/>
            <person name="Legarda G."/>
            <person name="Ruano-Rosa D."/>
            <person name="Pizarro-Tobias P."/>
            <person name="Valverde-Corredor A."/>
            <person name="Niqui J.L."/>
            <person name="Trivino J.C."/>
            <person name="Roca A."/>
            <person name="Mercado-Blanco J."/>
        </authorList>
    </citation>
    <scope>NUCLEOTIDE SEQUENCE [LARGE SCALE GENOMIC DNA]</scope>
    <source>
        <strain evidence="2 3">PIC167</strain>
    </source>
</reference>
<name>A0A4U2PZ19_9BACL</name>
<gene>
    <name evidence="2" type="ORF">C1I60_17230</name>
</gene>
<keyword evidence="1" id="KW-0812">Transmembrane</keyword>
<protein>
    <submittedName>
        <fullName evidence="2">Uncharacterized protein</fullName>
    </submittedName>
</protein>
<comment type="caution">
    <text evidence="2">The sequence shown here is derived from an EMBL/GenBank/DDBJ whole genome shotgun (WGS) entry which is preliminary data.</text>
</comment>
<sequence length="60" mass="6881">MKKLIIWTLIIIMAIFLILVGLVFYTSSQLKVPDAQKSSFNLEQTHLNNSCPLFDRKLSV</sequence>
<evidence type="ECO:0000313" key="2">
    <source>
        <dbReference type="EMBL" id="TKH42544.1"/>
    </source>
</evidence>
<dbReference type="AlphaFoldDB" id="A0A4U2PZ19"/>
<keyword evidence="1" id="KW-0472">Membrane</keyword>
<evidence type="ECO:0000313" key="3">
    <source>
        <dbReference type="Proteomes" id="UP000308114"/>
    </source>
</evidence>
<feature type="transmembrane region" description="Helical" evidence="1">
    <location>
        <begin position="6"/>
        <end position="25"/>
    </location>
</feature>
<dbReference type="EMBL" id="PNXQ01000015">
    <property type="protein sequence ID" value="TKH42544.1"/>
    <property type="molecule type" value="Genomic_DNA"/>
</dbReference>
<accession>A0A4U2PZ19</accession>
<keyword evidence="1" id="KW-1133">Transmembrane helix</keyword>
<evidence type="ECO:0000256" key="1">
    <source>
        <dbReference type="SAM" id="Phobius"/>
    </source>
</evidence>
<dbReference type="Proteomes" id="UP000308114">
    <property type="component" value="Unassembled WGS sequence"/>
</dbReference>